<dbReference type="RefSeq" id="WP_036934469.1">
    <property type="nucleotide sequence ID" value="NZ_CAXOHZ010000003.1"/>
</dbReference>
<comment type="similarity">
    <text evidence="2">Belongs to the FHIPEP (flagella/HR/invasion proteins export pore) family.</text>
</comment>
<dbReference type="GO" id="GO:0009306">
    <property type="term" value="P:protein secretion"/>
    <property type="evidence" value="ECO:0007669"/>
    <property type="project" value="InterPro"/>
</dbReference>
<dbReference type="Pfam" id="PF00771">
    <property type="entry name" value="FHIPEP"/>
    <property type="match status" value="1"/>
</dbReference>
<evidence type="ECO:0000256" key="8">
    <source>
        <dbReference type="ARBA" id="ARBA00023136"/>
    </source>
</evidence>
<dbReference type="Gene3D" id="3.40.30.60">
    <property type="entry name" value="FHIPEP family, domain 1"/>
    <property type="match status" value="1"/>
</dbReference>
<feature type="transmembrane region" description="Helical" evidence="9">
    <location>
        <begin position="15"/>
        <end position="33"/>
    </location>
</feature>
<dbReference type="PROSITE" id="PS00994">
    <property type="entry name" value="FHIPEP"/>
    <property type="match status" value="1"/>
</dbReference>
<name>A0A379F9Z7_PROVU</name>
<dbReference type="InterPro" id="IPR025505">
    <property type="entry name" value="FHIPEP_CS"/>
</dbReference>
<feature type="transmembrane region" description="Helical" evidence="9">
    <location>
        <begin position="197"/>
        <end position="219"/>
    </location>
</feature>
<evidence type="ECO:0000256" key="4">
    <source>
        <dbReference type="ARBA" id="ARBA00022475"/>
    </source>
</evidence>
<accession>A0A379F9Z7</accession>
<dbReference type="Proteomes" id="UP000254331">
    <property type="component" value="Unassembled WGS sequence"/>
</dbReference>
<protein>
    <submittedName>
        <fullName evidence="10">Type III secretion system protein</fullName>
    </submittedName>
</protein>
<reference evidence="10 11" key="1">
    <citation type="submission" date="2018-06" db="EMBL/GenBank/DDBJ databases">
        <authorList>
            <consortium name="Pathogen Informatics"/>
            <person name="Doyle S."/>
        </authorList>
    </citation>
    <scope>NUCLEOTIDE SEQUENCE [LARGE SCALE GENOMIC DNA]</scope>
    <source>
        <strain evidence="10 11">NCTC10376</strain>
    </source>
</reference>
<keyword evidence="8 9" id="KW-0472">Membrane</keyword>
<dbReference type="InterPro" id="IPR042193">
    <property type="entry name" value="FHIPEP_3"/>
</dbReference>
<dbReference type="GO" id="GO:0005886">
    <property type="term" value="C:plasma membrane"/>
    <property type="evidence" value="ECO:0007669"/>
    <property type="project" value="UniProtKB-SubCell"/>
</dbReference>
<comment type="subcellular location">
    <subcellularLocation>
        <location evidence="1">Cell inner membrane</location>
        <topology evidence="1">Multi-pass membrane protein</topology>
    </subcellularLocation>
</comment>
<evidence type="ECO:0000313" key="11">
    <source>
        <dbReference type="Proteomes" id="UP000254331"/>
    </source>
</evidence>
<keyword evidence="6 9" id="KW-0812">Transmembrane</keyword>
<dbReference type="GeneID" id="93392939"/>
<proteinExistence type="inferred from homology"/>
<evidence type="ECO:0000256" key="9">
    <source>
        <dbReference type="SAM" id="Phobius"/>
    </source>
</evidence>
<feature type="transmembrane region" description="Helical" evidence="9">
    <location>
        <begin position="39"/>
        <end position="58"/>
    </location>
</feature>
<evidence type="ECO:0000256" key="1">
    <source>
        <dbReference type="ARBA" id="ARBA00004429"/>
    </source>
</evidence>
<dbReference type="InterPro" id="IPR001712">
    <property type="entry name" value="T3SS_FHIPEP"/>
</dbReference>
<keyword evidence="7 9" id="KW-1133">Transmembrane helix</keyword>
<keyword evidence="4" id="KW-1003">Cell membrane</keyword>
<dbReference type="Gene3D" id="3.40.5.40">
    <property type="entry name" value="FHIPEP family, domain 2"/>
    <property type="match status" value="1"/>
</dbReference>
<evidence type="ECO:0000256" key="3">
    <source>
        <dbReference type="ARBA" id="ARBA00022448"/>
    </source>
</evidence>
<dbReference type="PANTHER" id="PTHR30161:SF2">
    <property type="entry name" value="INVASION PROTEIN INVA"/>
    <property type="match status" value="1"/>
</dbReference>
<dbReference type="InterPro" id="IPR006302">
    <property type="entry name" value="T3SS_HrcV"/>
</dbReference>
<gene>
    <name evidence="10" type="primary">invA</name>
    <name evidence="10" type="ORF">NCTC10376_02346</name>
</gene>
<dbReference type="PRINTS" id="PR00949">
    <property type="entry name" value="TYPE3IMAPROT"/>
</dbReference>
<dbReference type="NCBIfam" id="TIGR01399">
    <property type="entry name" value="hrcV"/>
    <property type="match status" value="1"/>
</dbReference>
<feature type="transmembrane region" description="Helical" evidence="9">
    <location>
        <begin position="111"/>
        <end position="129"/>
    </location>
</feature>
<dbReference type="PIRSF" id="PIRSF005419">
    <property type="entry name" value="FlhA"/>
    <property type="match status" value="1"/>
</dbReference>
<evidence type="ECO:0000256" key="5">
    <source>
        <dbReference type="ARBA" id="ARBA00022519"/>
    </source>
</evidence>
<feature type="transmembrane region" description="Helical" evidence="9">
    <location>
        <begin position="239"/>
        <end position="261"/>
    </location>
</feature>
<dbReference type="EMBL" id="UGTW01000001">
    <property type="protein sequence ID" value="SUC16448.1"/>
    <property type="molecule type" value="Genomic_DNA"/>
</dbReference>
<dbReference type="AlphaFoldDB" id="A0A379F9Z7"/>
<keyword evidence="5" id="KW-0997">Cell inner membrane</keyword>
<evidence type="ECO:0000256" key="6">
    <source>
        <dbReference type="ARBA" id="ARBA00022692"/>
    </source>
</evidence>
<evidence type="ECO:0000256" key="7">
    <source>
        <dbReference type="ARBA" id="ARBA00022989"/>
    </source>
</evidence>
<organism evidence="10 11">
    <name type="scientific">Proteus vulgaris</name>
    <dbReference type="NCBI Taxonomy" id="585"/>
    <lineage>
        <taxon>Bacteria</taxon>
        <taxon>Pseudomonadati</taxon>
        <taxon>Pseudomonadota</taxon>
        <taxon>Gammaproteobacteria</taxon>
        <taxon>Enterobacterales</taxon>
        <taxon>Morganellaceae</taxon>
        <taxon>Proteus</taxon>
    </lineage>
</organism>
<sequence>MIYRFLLAIKNRPELIVLSVMILVIMMLIIPLPTYIVDFLIGLNITISLLIFMSSFYITRILNFMTFPALLLITTLFRLALSISTSRLILLDADAGEIITSFGEFVIGENLVVGFVVFSIVTIVQFLVITKGSERVAEVAARFSLDGMPGKQMSIDADLKSGIINNEEVKIRRKELGQESQLYGSFDGAMKFIKGDAIAGIVIIFVNLIGGISVGMAQMDLSISQALHTYTLLTIGDGLVAQIPALLISISAGFIVTRVGGENNNLGFSIMNELLAQDFALLVTAVLAFVIGFLPGFPTPVFLILSVILGGYFFKKRWKNKKKETTLETEEDKSKNDELESEGKKGIISNLFSNKNDSETENSLLKEDITLSQAETLPLIITTSLNKKAYLSKLVFEKWLKKEFILQYGVLLPDIVLHYSDKIDDNKFIILINEVKADEFDCPFPFLHVENPNDEFFSLDFKMVETQDNDIVNYWVNKSDKEKLSLLGYKLELSESYFYRKFSNLITLNIVEFLGIQETKNILDKIEENSPELLKECYRQVSIQRINDVLQRLIQEKIPIRNIKTIIGGLVQWGSKEKDPVLLTEHIRALLSRYISHFFSDDGKINVIILSNNIEEIIRGGIRQSSSGTFLNLEPAELDMIIENISTAIDEIKYVQQFVFLTAIDIRRFVKKLIENQYPQLSVLSYDEITSDIEINVLQSI</sequence>
<evidence type="ECO:0000256" key="2">
    <source>
        <dbReference type="ARBA" id="ARBA00008835"/>
    </source>
</evidence>
<dbReference type="InterPro" id="IPR042196">
    <property type="entry name" value="FHIPEP_4"/>
</dbReference>
<dbReference type="Gene3D" id="3.40.50.12790">
    <property type="entry name" value="FHIPEP family, domain 4"/>
    <property type="match status" value="1"/>
</dbReference>
<dbReference type="InterPro" id="IPR042194">
    <property type="entry name" value="FHIPEP_1"/>
</dbReference>
<feature type="transmembrane region" description="Helical" evidence="9">
    <location>
        <begin position="70"/>
        <end position="91"/>
    </location>
</feature>
<dbReference type="NCBIfam" id="NF011865">
    <property type="entry name" value="PRK15337.1"/>
    <property type="match status" value="1"/>
</dbReference>
<dbReference type="OrthoDB" id="9759185at2"/>
<dbReference type="Gene3D" id="1.10.8.540">
    <property type="entry name" value="FHIPEP family, domain 3"/>
    <property type="match status" value="1"/>
</dbReference>
<evidence type="ECO:0000313" key="10">
    <source>
        <dbReference type="EMBL" id="SUC16448.1"/>
    </source>
</evidence>
<dbReference type="PANTHER" id="PTHR30161">
    <property type="entry name" value="FLAGELLAR EXPORT PROTEIN, MEMBRANE FLHA SUBUNIT-RELATED"/>
    <property type="match status" value="1"/>
</dbReference>
<keyword evidence="3" id="KW-0813">Transport</keyword>